<comment type="caution">
    <text evidence="2">The sequence shown here is derived from an EMBL/GenBank/DDBJ whole genome shotgun (WGS) entry which is preliminary data.</text>
</comment>
<gene>
    <name evidence="2" type="ORF">TW72_11835</name>
</gene>
<dbReference type="OrthoDB" id="8768428at2"/>
<dbReference type="PATRIC" id="fig|151081.8.peg.2190"/>
<dbReference type="GO" id="GO:0006310">
    <property type="term" value="P:DNA recombination"/>
    <property type="evidence" value="ECO:0007669"/>
    <property type="project" value="UniProtKB-KW"/>
</dbReference>
<evidence type="ECO:0000313" key="3">
    <source>
        <dbReference type="Proteomes" id="UP000033664"/>
    </source>
</evidence>
<evidence type="ECO:0000313" key="2">
    <source>
        <dbReference type="EMBL" id="KJY98424.1"/>
    </source>
</evidence>
<organism evidence="2 3">
    <name type="scientific">Pseudoalteromonas ruthenica</name>
    <dbReference type="NCBI Taxonomy" id="151081"/>
    <lineage>
        <taxon>Bacteria</taxon>
        <taxon>Pseudomonadati</taxon>
        <taxon>Pseudomonadota</taxon>
        <taxon>Gammaproteobacteria</taxon>
        <taxon>Alteromonadales</taxon>
        <taxon>Pseudoalteromonadaceae</taxon>
        <taxon>Pseudoalteromonas</taxon>
    </lineage>
</organism>
<proteinExistence type="predicted"/>
<sequence>MTKEITKTKLLDIAVVKTHTGQITIKPLVQVLEDFKVDDTSAFNSIALWENRALNIAKHGTIHFGDDTWISYEETQRNVNFKGVDELAYQIRIYSLIKLTHGDVVGGKPLKISTLQNDVTYLNLIAAFLRQRGYHSFHELEFKSDLVIRNLIKDYLYEVGKIAIYRQSHSFTKLFDVQRSFRLFGPKVCSVFINVLNQLNELHHPRPVTYSHPVIPTKVMKKILKFAEKIVENSKDKIERWLELNARLIDSLHEGSIEPPPKMNTGELIAKHVRNLPNEEEFIQLSEELEDLKLATYINILAYTGMRYNEVLTCKVGCANYKDDIYYITAIMTKTDNSKVEMEWFSNAEVHECVGIYEKYVIGMQERAKAVLSSCRANITSSQAHNLKEGLERNRLFGVSHSSCSVSFSDAGRFTKFEVKNSENIELFDLTLDDDDIAELERLESNYKEVRGENRGVPYEEGDTFRLTAHMFRHTLAYFVIANKLGELDDIRYQFKHLTSLMTFVYTRRAFLASTTLIKTTEEFNEILIDRVAEELIDEAESQSLKGGAGEQINKTSKDLIIGITDSQSKDSTVIKQIHFSSIEELKKFLVKNIKNIRGLPTGYCTAGEACKIKGAGIPSGCVYCGSKIITKRHKVNWQIIKKEATQKLEAYAALTKEEQEDYELFAIHWKNNIAAADYVLDEGKAHTNQGEQA</sequence>
<dbReference type="InterPro" id="IPR013762">
    <property type="entry name" value="Integrase-like_cat_sf"/>
</dbReference>
<dbReference type="GO" id="GO:0015074">
    <property type="term" value="P:DNA integration"/>
    <property type="evidence" value="ECO:0007669"/>
    <property type="project" value="InterPro"/>
</dbReference>
<dbReference type="InterPro" id="IPR011010">
    <property type="entry name" value="DNA_brk_join_enz"/>
</dbReference>
<protein>
    <submittedName>
        <fullName evidence="2">Uncharacterized protein</fullName>
    </submittedName>
</protein>
<dbReference type="GeneID" id="29846224"/>
<dbReference type="GO" id="GO:0003677">
    <property type="term" value="F:DNA binding"/>
    <property type="evidence" value="ECO:0007669"/>
    <property type="project" value="InterPro"/>
</dbReference>
<evidence type="ECO:0000256" key="1">
    <source>
        <dbReference type="ARBA" id="ARBA00023172"/>
    </source>
</evidence>
<dbReference type="RefSeq" id="WP_045979590.1">
    <property type="nucleotide sequence ID" value="NZ_JXXY01000010.1"/>
</dbReference>
<dbReference type="Gene3D" id="1.10.443.10">
    <property type="entry name" value="Intergrase catalytic core"/>
    <property type="match status" value="1"/>
</dbReference>
<name>A0A0F4PTJ7_9GAMM</name>
<dbReference type="Proteomes" id="UP000033664">
    <property type="component" value="Unassembled WGS sequence"/>
</dbReference>
<dbReference type="EMBL" id="JXXZ01000010">
    <property type="protein sequence ID" value="KJY98424.1"/>
    <property type="molecule type" value="Genomic_DNA"/>
</dbReference>
<reference evidence="2 3" key="1">
    <citation type="journal article" date="2015" name="BMC Genomics">
        <title>Genome mining reveals unlocked bioactive potential of marine Gram-negative bacteria.</title>
        <authorList>
            <person name="Machado H."/>
            <person name="Sonnenschein E.C."/>
            <person name="Melchiorsen J."/>
            <person name="Gram L."/>
        </authorList>
    </citation>
    <scope>NUCLEOTIDE SEQUENCE [LARGE SCALE GENOMIC DNA]</scope>
    <source>
        <strain evidence="2 3">S3137</strain>
    </source>
</reference>
<keyword evidence="1" id="KW-0233">DNA recombination</keyword>
<dbReference type="AlphaFoldDB" id="A0A0F4PTJ7"/>
<keyword evidence="3" id="KW-1185">Reference proteome</keyword>
<dbReference type="SUPFAM" id="SSF56349">
    <property type="entry name" value="DNA breaking-rejoining enzymes"/>
    <property type="match status" value="1"/>
</dbReference>
<accession>A0A0F4PTJ7</accession>